<dbReference type="Pfam" id="PF13672">
    <property type="entry name" value="PP2C_2"/>
    <property type="match status" value="1"/>
</dbReference>
<dbReference type="OrthoDB" id="9801841at2"/>
<dbReference type="SMART" id="SM00331">
    <property type="entry name" value="PP2C_SIG"/>
    <property type="match status" value="1"/>
</dbReference>
<dbReference type="InterPro" id="IPR036457">
    <property type="entry name" value="PPM-type-like_dom_sf"/>
</dbReference>
<sequence length="369" mass="37337">MTETSPPAPAAARLTCPSCGAEVTDAERFCEACGAPLSPTTEAVTVVETGAESPVELSRPVGATAVTATPEPAAAPPCTSCGGVVGEDGYCTTCGTLARSPRDHYVEQPAAWVAAVCDRGVRHHRNEDATAVAADPEPGSRAVLVVCDGVSTSTDSDVAALAGARSARDVLVAARATGLGVTASRAAALAQSFGVASAQANEAVIANTAADSDNAASCTFAAAVLEGELVVFGTVGDSRVYWLPDAGAGDPLQLSVDDSMAQVRIEMGVDRVEAENGPQAHAITKWLGRDSTDVVPRTGSLTLQAPGWLMVCSDGLWNYCSDAGELQALVAATQATTGPDPLPLAAALVDWANAQGGRDNISVALARHA</sequence>
<dbReference type="SUPFAM" id="SSF81606">
    <property type="entry name" value="PP2C-like"/>
    <property type="match status" value="1"/>
</dbReference>
<evidence type="ECO:0000259" key="1">
    <source>
        <dbReference type="PROSITE" id="PS51746"/>
    </source>
</evidence>
<dbReference type="STRING" id="546871.SAMN04488543_2548"/>
<gene>
    <name evidence="2" type="ORF">SAMN04488543_2548</name>
</gene>
<evidence type="ECO:0000313" key="3">
    <source>
        <dbReference type="Proteomes" id="UP000199092"/>
    </source>
</evidence>
<keyword evidence="3" id="KW-1185">Reference proteome</keyword>
<reference evidence="2 3" key="1">
    <citation type="submission" date="2016-10" db="EMBL/GenBank/DDBJ databases">
        <authorList>
            <person name="de Groot N.N."/>
        </authorList>
    </citation>
    <scope>NUCLEOTIDE SEQUENCE [LARGE SCALE GENOMIC DNA]</scope>
    <source>
        <strain evidence="2 3">DSM 21741</strain>
    </source>
</reference>
<dbReference type="PROSITE" id="PS51746">
    <property type="entry name" value="PPM_2"/>
    <property type="match status" value="1"/>
</dbReference>
<organism evidence="2 3">
    <name type="scientific">Friedmanniella luteola</name>
    <dbReference type="NCBI Taxonomy" id="546871"/>
    <lineage>
        <taxon>Bacteria</taxon>
        <taxon>Bacillati</taxon>
        <taxon>Actinomycetota</taxon>
        <taxon>Actinomycetes</taxon>
        <taxon>Propionibacteriales</taxon>
        <taxon>Nocardioidaceae</taxon>
        <taxon>Friedmanniella</taxon>
    </lineage>
</organism>
<dbReference type="Pfam" id="PF13240">
    <property type="entry name" value="Zn_Ribbon_1"/>
    <property type="match status" value="1"/>
</dbReference>
<dbReference type="InterPro" id="IPR001932">
    <property type="entry name" value="PPM-type_phosphatase-like_dom"/>
</dbReference>
<dbReference type="InterPro" id="IPR026870">
    <property type="entry name" value="Zinc_ribbon_dom"/>
</dbReference>
<dbReference type="Proteomes" id="UP000199092">
    <property type="component" value="Chromosome I"/>
</dbReference>
<accession>A0A1H1VQ62</accession>
<dbReference type="RefSeq" id="WP_091413230.1">
    <property type="nucleotide sequence ID" value="NZ_LT629749.1"/>
</dbReference>
<feature type="domain" description="PPM-type phosphatase" evidence="1">
    <location>
        <begin position="112"/>
        <end position="368"/>
    </location>
</feature>
<name>A0A1H1VQ62_9ACTN</name>
<dbReference type="SMART" id="SM00332">
    <property type="entry name" value="PP2Cc"/>
    <property type="match status" value="1"/>
</dbReference>
<protein>
    <submittedName>
        <fullName evidence="2">Serine/threonine protein phosphatase PrpC</fullName>
    </submittedName>
</protein>
<evidence type="ECO:0000313" key="2">
    <source>
        <dbReference type="EMBL" id="SDS87074.1"/>
    </source>
</evidence>
<dbReference type="EMBL" id="LT629749">
    <property type="protein sequence ID" value="SDS87074.1"/>
    <property type="molecule type" value="Genomic_DNA"/>
</dbReference>
<proteinExistence type="predicted"/>
<dbReference type="Gene3D" id="3.60.40.10">
    <property type="entry name" value="PPM-type phosphatase domain"/>
    <property type="match status" value="1"/>
</dbReference>
<dbReference type="CDD" id="cd00143">
    <property type="entry name" value="PP2Cc"/>
    <property type="match status" value="1"/>
</dbReference>
<dbReference type="AlphaFoldDB" id="A0A1H1VQ62"/>